<dbReference type="EMBL" id="CP054020">
    <property type="protein sequence ID" value="QKI90026.1"/>
    <property type="molecule type" value="Genomic_DNA"/>
</dbReference>
<sequence length="308" mass="35000">MQNLHITAQQIRIFEAVVRLGSYTRAAEELNLTQPAVSIQIKRLEENNDVKLIEVVGKKLYLTPPGEQMYKSCQKILEELQELNVSIKSAQNSIEGELRIAVVTPAKYFMPYILKAFLNRFPDVRPSVTVINRRRIIDELKNNQYDLSIMGRVPEELKMDAFPFFESELVVVAHPSHPLAKQKNIAIEGIANERFLMREVGSGIRSSVVEKFGEHGVHIEPYMELGSTESMKQAVMADLGISILPKQAIRIEVKYGHLVVLDVQGFPVIRDWYCAKMKDKTLMPQAQAFADFLQSVDIKKLLAMSDTR</sequence>
<dbReference type="PANTHER" id="PTHR30126:SF5">
    <property type="entry name" value="HTH-TYPE TRANSCRIPTIONAL ACTIVATOR CMPR"/>
    <property type="match status" value="1"/>
</dbReference>
<evidence type="ECO:0000313" key="7">
    <source>
        <dbReference type="Proteomes" id="UP000504724"/>
    </source>
</evidence>
<feature type="domain" description="HTH lysR-type" evidence="5">
    <location>
        <begin position="6"/>
        <end position="63"/>
    </location>
</feature>
<dbReference type="InterPro" id="IPR036390">
    <property type="entry name" value="WH_DNA-bd_sf"/>
</dbReference>
<accession>A0A7D4TC20</accession>
<dbReference type="PRINTS" id="PR00039">
    <property type="entry name" value="HTHLYSR"/>
</dbReference>
<name>A0A7D4TC20_9GAMM</name>
<dbReference type="InterPro" id="IPR036388">
    <property type="entry name" value="WH-like_DNA-bd_sf"/>
</dbReference>
<dbReference type="SUPFAM" id="SSF46785">
    <property type="entry name" value="Winged helix' DNA-binding domain"/>
    <property type="match status" value="1"/>
</dbReference>
<dbReference type="Pfam" id="PF00126">
    <property type="entry name" value="HTH_1"/>
    <property type="match status" value="1"/>
</dbReference>
<dbReference type="GO" id="GO:0003700">
    <property type="term" value="F:DNA-binding transcription factor activity"/>
    <property type="evidence" value="ECO:0007669"/>
    <property type="project" value="InterPro"/>
</dbReference>
<dbReference type="Gene3D" id="1.10.10.10">
    <property type="entry name" value="Winged helix-like DNA-binding domain superfamily/Winged helix DNA-binding domain"/>
    <property type="match status" value="1"/>
</dbReference>
<dbReference type="Gene3D" id="3.40.190.290">
    <property type="match status" value="1"/>
</dbReference>
<evidence type="ECO:0000256" key="3">
    <source>
        <dbReference type="ARBA" id="ARBA00023125"/>
    </source>
</evidence>
<evidence type="ECO:0000256" key="1">
    <source>
        <dbReference type="ARBA" id="ARBA00009437"/>
    </source>
</evidence>
<keyword evidence="3" id="KW-0238">DNA-binding</keyword>
<protein>
    <submittedName>
        <fullName evidence="6">LysR family transcriptional regulator</fullName>
    </submittedName>
</protein>
<evidence type="ECO:0000256" key="2">
    <source>
        <dbReference type="ARBA" id="ARBA00023015"/>
    </source>
</evidence>
<dbReference type="InterPro" id="IPR005119">
    <property type="entry name" value="LysR_subst-bd"/>
</dbReference>
<dbReference type="GO" id="GO:0000976">
    <property type="term" value="F:transcription cis-regulatory region binding"/>
    <property type="evidence" value="ECO:0007669"/>
    <property type="project" value="TreeGrafter"/>
</dbReference>
<keyword evidence="2" id="KW-0805">Transcription regulation</keyword>
<dbReference type="FunFam" id="1.10.10.10:FF:000001">
    <property type="entry name" value="LysR family transcriptional regulator"/>
    <property type="match status" value="1"/>
</dbReference>
<gene>
    <name evidence="6" type="ORF">HQN79_10795</name>
</gene>
<comment type="similarity">
    <text evidence="1">Belongs to the LysR transcriptional regulatory family.</text>
</comment>
<keyword evidence="4" id="KW-0804">Transcription</keyword>
<dbReference type="Proteomes" id="UP000504724">
    <property type="component" value="Chromosome"/>
</dbReference>
<dbReference type="PROSITE" id="PS50931">
    <property type="entry name" value="HTH_LYSR"/>
    <property type="match status" value="1"/>
</dbReference>
<evidence type="ECO:0000259" key="5">
    <source>
        <dbReference type="PROSITE" id="PS50931"/>
    </source>
</evidence>
<reference evidence="6 7" key="1">
    <citation type="submission" date="2020-05" db="EMBL/GenBank/DDBJ databases">
        <title>Thiomicrorhabdus sediminis sp.nov. and Thiomicrorhabdus xiamenensis sp.nov., novel sulfur-oxidizing bacteria isolated from coastal sediment.</title>
        <authorList>
            <person name="Liu X."/>
        </authorList>
    </citation>
    <scope>NUCLEOTIDE SEQUENCE [LARGE SCALE GENOMIC DNA]</scope>
    <source>
        <strain evidence="6 7">G2</strain>
    </source>
</reference>
<keyword evidence="7" id="KW-1185">Reference proteome</keyword>
<dbReference type="InterPro" id="IPR000847">
    <property type="entry name" value="LysR_HTH_N"/>
</dbReference>
<dbReference type="SUPFAM" id="SSF53850">
    <property type="entry name" value="Periplasmic binding protein-like II"/>
    <property type="match status" value="1"/>
</dbReference>
<dbReference type="RefSeq" id="WP_173286407.1">
    <property type="nucleotide sequence ID" value="NZ_CP054020.1"/>
</dbReference>
<dbReference type="AlphaFoldDB" id="A0A7D4TC20"/>
<dbReference type="Pfam" id="PF03466">
    <property type="entry name" value="LysR_substrate"/>
    <property type="match status" value="1"/>
</dbReference>
<dbReference type="CDD" id="cd08419">
    <property type="entry name" value="PBP2_CbbR_RubisCO_like"/>
    <property type="match status" value="1"/>
</dbReference>
<dbReference type="KEGG" id="txa:HQN79_10795"/>
<proteinExistence type="inferred from homology"/>
<evidence type="ECO:0000256" key="4">
    <source>
        <dbReference type="ARBA" id="ARBA00023163"/>
    </source>
</evidence>
<organism evidence="6 7">
    <name type="scientific">Thiomicrorhabdus xiamenensis</name>
    <dbReference type="NCBI Taxonomy" id="2739063"/>
    <lineage>
        <taxon>Bacteria</taxon>
        <taxon>Pseudomonadati</taxon>
        <taxon>Pseudomonadota</taxon>
        <taxon>Gammaproteobacteria</taxon>
        <taxon>Thiotrichales</taxon>
        <taxon>Piscirickettsiaceae</taxon>
        <taxon>Thiomicrorhabdus</taxon>
    </lineage>
</organism>
<evidence type="ECO:0000313" key="6">
    <source>
        <dbReference type="EMBL" id="QKI90026.1"/>
    </source>
</evidence>
<dbReference type="PANTHER" id="PTHR30126">
    <property type="entry name" value="HTH-TYPE TRANSCRIPTIONAL REGULATOR"/>
    <property type="match status" value="1"/>
</dbReference>